<keyword evidence="3" id="KW-1185">Reference proteome</keyword>
<organism evidence="2 3">
    <name type="scientific">Ornithinibacillus hominis</name>
    <dbReference type="NCBI Taxonomy" id="2763055"/>
    <lineage>
        <taxon>Bacteria</taxon>
        <taxon>Bacillati</taxon>
        <taxon>Bacillota</taxon>
        <taxon>Bacilli</taxon>
        <taxon>Bacillales</taxon>
        <taxon>Bacillaceae</taxon>
        <taxon>Ornithinibacillus</taxon>
    </lineage>
</organism>
<sequence>MKSVITHDYRKKYRETYLPKTEQITIQQQPELTCVSQRMIISYNMDWNGRPEPIDEKWLAFHYTSKKKNSGQRHPLMTLPNNPSTF</sequence>
<dbReference type="AlphaFoldDB" id="A0A923L3Y5"/>
<name>A0A923L3Y5_9BACI</name>
<reference evidence="2" key="1">
    <citation type="submission" date="2020-08" db="EMBL/GenBank/DDBJ databases">
        <title>Genome public.</title>
        <authorList>
            <person name="Liu C."/>
            <person name="Sun Q."/>
        </authorList>
    </citation>
    <scope>NUCLEOTIDE SEQUENCE</scope>
    <source>
        <strain evidence="2">BX22</strain>
    </source>
</reference>
<evidence type="ECO:0000313" key="3">
    <source>
        <dbReference type="Proteomes" id="UP000637359"/>
    </source>
</evidence>
<evidence type="ECO:0000313" key="2">
    <source>
        <dbReference type="EMBL" id="MBC5636012.1"/>
    </source>
</evidence>
<dbReference type="EMBL" id="JACOOL010000002">
    <property type="protein sequence ID" value="MBC5636012.1"/>
    <property type="molecule type" value="Genomic_DNA"/>
</dbReference>
<gene>
    <name evidence="2" type="ORF">H8S33_04130</name>
</gene>
<feature type="region of interest" description="Disordered" evidence="1">
    <location>
        <begin position="67"/>
        <end position="86"/>
    </location>
</feature>
<dbReference type="Proteomes" id="UP000637359">
    <property type="component" value="Unassembled WGS sequence"/>
</dbReference>
<protein>
    <submittedName>
        <fullName evidence="2">Uncharacterized protein</fullName>
    </submittedName>
</protein>
<proteinExistence type="predicted"/>
<evidence type="ECO:0000256" key="1">
    <source>
        <dbReference type="SAM" id="MobiDB-lite"/>
    </source>
</evidence>
<dbReference type="RefSeq" id="WP_186868719.1">
    <property type="nucleotide sequence ID" value="NZ_JACOOL010000002.1"/>
</dbReference>
<accession>A0A923L3Y5</accession>
<comment type="caution">
    <text evidence="2">The sequence shown here is derived from an EMBL/GenBank/DDBJ whole genome shotgun (WGS) entry which is preliminary data.</text>
</comment>